<reference evidence="1" key="1">
    <citation type="submission" date="2021-03" db="EMBL/GenBank/DDBJ databases">
        <authorList>
            <consortium name="DOE Joint Genome Institute"/>
            <person name="Ahrendt S."/>
            <person name="Looney B.P."/>
            <person name="Miyauchi S."/>
            <person name="Morin E."/>
            <person name="Drula E."/>
            <person name="Courty P.E."/>
            <person name="Chicoki N."/>
            <person name="Fauchery L."/>
            <person name="Kohler A."/>
            <person name="Kuo A."/>
            <person name="Labutti K."/>
            <person name="Pangilinan J."/>
            <person name="Lipzen A."/>
            <person name="Riley R."/>
            <person name="Andreopoulos W."/>
            <person name="He G."/>
            <person name="Johnson J."/>
            <person name="Barry K.W."/>
            <person name="Grigoriev I.V."/>
            <person name="Nagy L."/>
            <person name="Hibbett D."/>
            <person name="Henrissat B."/>
            <person name="Matheny P.B."/>
            <person name="Labbe J."/>
            <person name="Martin F."/>
        </authorList>
    </citation>
    <scope>NUCLEOTIDE SEQUENCE</scope>
    <source>
        <strain evidence="1">HHB10654</strain>
    </source>
</reference>
<reference evidence="1" key="2">
    <citation type="journal article" date="2022" name="New Phytol.">
        <title>Evolutionary transition to the ectomycorrhizal habit in the genomes of a hyperdiverse lineage of mushroom-forming fungi.</title>
        <authorList>
            <person name="Looney B."/>
            <person name="Miyauchi S."/>
            <person name="Morin E."/>
            <person name="Drula E."/>
            <person name="Courty P.E."/>
            <person name="Kohler A."/>
            <person name="Kuo A."/>
            <person name="LaButti K."/>
            <person name="Pangilinan J."/>
            <person name="Lipzen A."/>
            <person name="Riley R."/>
            <person name="Andreopoulos W."/>
            <person name="He G."/>
            <person name="Johnson J."/>
            <person name="Nolan M."/>
            <person name="Tritt A."/>
            <person name="Barry K.W."/>
            <person name="Grigoriev I.V."/>
            <person name="Nagy L.G."/>
            <person name="Hibbett D."/>
            <person name="Henrissat B."/>
            <person name="Matheny P.B."/>
            <person name="Labbe J."/>
            <person name="Martin F.M."/>
        </authorList>
    </citation>
    <scope>NUCLEOTIDE SEQUENCE</scope>
    <source>
        <strain evidence="1">HHB10654</strain>
    </source>
</reference>
<dbReference type="Proteomes" id="UP000814140">
    <property type="component" value="Unassembled WGS sequence"/>
</dbReference>
<organism evidence="1 2">
    <name type="scientific">Artomyces pyxidatus</name>
    <dbReference type="NCBI Taxonomy" id="48021"/>
    <lineage>
        <taxon>Eukaryota</taxon>
        <taxon>Fungi</taxon>
        <taxon>Dikarya</taxon>
        <taxon>Basidiomycota</taxon>
        <taxon>Agaricomycotina</taxon>
        <taxon>Agaricomycetes</taxon>
        <taxon>Russulales</taxon>
        <taxon>Auriscalpiaceae</taxon>
        <taxon>Artomyces</taxon>
    </lineage>
</organism>
<keyword evidence="2" id="KW-1185">Reference proteome</keyword>
<sequence>MHLDHTRPPRKQRDTPQPTDIADRMIAIQRKNAALTRPRDRPERTSPAVVAVSAATRSPPSPRRPPPPPSPKVIEPSTDDFTRLKISSSPRPAKLFNWDTDAPPLRRTAEPKAMSDASSHASKPKPAPHPQRQLFDYRRDDPVRFAVQTRSTPTPKHSADYVSVSSASSYAASTTSSGFTLSSSSTTDDSSAPSSLFDRKPRDESKTNAFSAQLKKLYRDISTLEAKILQDPGETSVDDSRVLLKGGAGSEEAENVRWKKTIADHKSLAEMMHNLLQISLAHNVPASLRNIPEKYNIIIRLWTHAFHRLLEHLRRASLNSRIAMEHLQDFIYYAYTFYTGLLEEENLLLFKWGWLEALGDLARYRMAIASMVPVLTLQPSSLTAAAIRSNTSRSTPTSTTANASGAEASMHSSEKPAAAARIDDATSPSVGIAAARMMELEPEKERWRSIARDWYASGVATTPGNGKLHHHLGLLSREAEGEELRGVYHFVKSMIAIRPFDTSRESVLPIWSQASQARRAAPDAHASELFVLLHGMLFTNIQLDDFSPTLARLLERLAIDAPEAREWTMMAAVNIGALLEYGKPSGVIRRTGALGMPERPPPPAKKLAKKAPAPEDDRRMDVDGEERRPSGEAARTSPKVVQSSPAVSEASVNSEPPPAFKMAQQLTFSMLAHALDRCAGAAPNTYITIILTFLPIVFKNAQALALLERSVPWEKLANFLVGAPFPALKLGNTGERIPKRCLLDEDWSIRGMAWPSRTMFEHGFWDSGEGQLMEMNVLEELVAEEDGMWEEDEDDTKRKHRTDAETLRWQRAVWAGARLAALVDGFVWEKDPISRVEPNWHVEDPLQQRVRVWAEEASAEREEEERQKRGTRWMDSEDMMDIDEDELELAEDSSGQSDDEEDSDEVKALKARRRYLQSLLQPSQRSSSPSPPPRPRPRTSRRTAPPSRPTLQLRPGYTVLVMDTNILLSSLSMVSSLVESGQWTVVIPLPVIMELDGLGTNDTPLGEAAKAAVLYLTSHIRQYATSLKVQTSRGNYLSSLSVRSEQVDFDDPAARERNMDDLILKAAIWQDEHWQDRSSILRVDTDKSKDVAGAAKVVLLSLDRNLRLKARSRQLDVAGEKELGALLAGTS</sequence>
<name>A0ACB8SXJ3_9AGAM</name>
<accession>A0ACB8SXJ3</accession>
<evidence type="ECO:0000313" key="1">
    <source>
        <dbReference type="EMBL" id="KAI0060865.1"/>
    </source>
</evidence>
<gene>
    <name evidence="1" type="ORF">BV25DRAFT_1917418</name>
</gene>
<comment type="caution">
    <text evidence="1">The sequence shown here is derived from an EMBL/GenBank/DDBJ whole genome shotgun (WGS) entry which is preliminary data.</text>
</comment>
<dbReference type="EMBL" id="MU277216">
    <property type="protein sequence ID" value="KAI0060865.1"/>
    <property type="molecule type" value="Genomic_DNA"/>
</dbReference>
<proteinExistence type="predicted"/>
<protein>
    <submittedName>
        <fullName evidence="1">Uncharacterized protein</fullName>
    </submittedName>
</protein>
<evidence type="ECO:0000313" key="2">
    <source>
        <dbReference type="Proteomes" id="UP000814140"/>
    </source>
</evidence>